<protein>
    <submittedName>
        <fullName evidence="2">Uncharacterized protein</fullName>
    </submittedName>
</protein>
<evidence type="ECO:0000256" key="1">
    <source>
        <dbReference type="SAM" id="Phobius"/>
    </source>
</evidence>
<keyword evidence="1" id="KW-0812">Transmembrane</keyword>
<proteinExistence type="predicted"/>
<organism evidence="2 3">
    <name type="scientific">Candidatus Lloydbacteria bacterium RIFCSPHIGHO2_01_FULL_49_22</name>
    <dbReference type="NCBI Taxonomy" id="1798658"/>
    <lineage>
        <taxon>Bacteria</taxon>
        <taxon>Candidatus Lloydiibacteriota</taxon>
    </lineage>
</organism>
<reference evidence="2 3" key="1">
    <citation type="journal article" date="2016" name="Nat. Commun.">
        <title>Thousands of microbial genomes shed light on interconnected biogeochemical processes in an aquifer system.</title>
        <authorList>
            <person name="Anantharaman K."/>
            <person name="Brown C.T."/>
            <person name="Hug L.A."/>
            <person name="Sharon I."/>
            <person name="Castelle C.J."/>
            <person name="Probst A.J."/>
            <person name="Thomas B.C."/>
            <person name="Singh A."/>
            <person name="Wilkins M.J."/>
            <person name="Karaoz U."/>
            <person name="Brodie E.L."/>
            <person name="Williams K.H."/>
            <person name="Hubbard S.S."/>
            <person name="Banfield J.F."/>
        </authorList>
    </citation>
    <scope>NUCLEOTIDE SEQUENCE [LARGE SCALE GENOMIC DNA]</scope>
</reference>
<dbReference type="Proteomes" id="UP000177122">
    <property type="component" value="Unassembled WGS sequence"/>
</dbReference>
<accession>A0A1G2CVD1</accession>
<comment type="caution">
    <text evidence="2">The sequence shown here is derived from an EMBL/GenBank/DDBJ whole genome shotgun (WGS) entry which is preliminary data.</text>
</comment>
<feature type="transmembrane region" description="Helical" evidence="1">
    <location>
        <begin position="33"/>
        <end position="52"/>
    </location>
</feature>
<gene>
    <name evidence="2" type="ORF">A2845_02760</name>
</gene>
<keyword evidence="1" id="KW-1133">Transmembrane helix</keyword>
<dbReference type="EMBL" id="MHLI01000015">
    <property type="protein sequence ID" value="OGZ05217.1"/>
    <property type="molecule type" value="Genomic_DNA"/>
</dbReference>
<name>A0A1G2CVD1_9BACT</name>
<evidence type="ECO:0000313" key="3">
    <source>
        <dbReference type="Proteomes" id="UP000177122"/>
    </source>
</evidence>
<keyword evidence="1" id="KW-0472">Membrane</keyword>
<sequence length="87" mass="9883">MTALLGIVCVYHFGTNAIQSLWVTLSAHFFHPQLIAYTCATIGAFTVVKFAWKKFLYALDVLDVCNLFGEKDAERYMKPNRYDKKAG</sequence>
<evidence type="ECO:0000313" key="2">
    <source>
        <dbReference type="EMBL" id="OGZ05217.1"/>
    </source>
</evidence>
<dbReference type="AlphaFoldDB" id="A0A1G2CVD1"/>